<dbReference type="GO" id="GO:0034628">
    <property type="term" value="P:'de novo' NAD+ biosynthetic process from L-aspartate"/>
    <property type="evidence" value="ECO:0007669"/>
    <property type="project" value="TreeGrafter"/>
</dbReference>
<dbReference type="GO" id="GO:0051539">
    <property type="term" value="F:4 iron, 4 sulfur cluster binding"/>
    <property type="evidence" value="ECO:0007669"/>
    <property type="project" value="UniProtKB-KW"/>
</dbReference>
<evidence type="ECO:0000256" key="1">
    <source>
        <dbReference type="ARBA" id="ARBA00001966"/>
    </source>
</evidence>
<dbReference type="PANTHER" id="PTHR30573:SF0">
    <property type="entry name" value="QUINOLINATE SYNTHASE, CHLOROPLASTIC"/>
    <property type="match status" value="1"/>
</dbReference>
<keyword evidence="8" id="KW-0408">Iron</keyword>
<dbReference type="GO" id="GO:0046872">
    <property type="term" value="F:metal ion binding"/>
    <property type="evidence" value="ECO:0007669"/>
    <property type="project" value="UniProtKB-KW"/>
</dbReference>
<dbReference type="InterPro" id="IPR036094">
    <property type="entry name" value="NadA_sf"/>
</dbReference>
<organism evidence="11 12">
    <name type="scientific">Holtiella tumoricola</name>
    <dbReference type="NCBI Taxonomy" id="3018743"/>
    <lineage>
        <taxon>Bacteria</taxon>
        <taxon>Bacillati</taxon>
        <taxon>Bacillota</taxon>
        <taxon>Clostridia</taxon>
        <taxon>Lachnospirales</taxon>
        <taxon>Cellulosilyticaceae</taxon>
        <taxon>Holtiella</taxon>
    </lineage>
</organism>
<dbReference type="Pfam" id="PF02445">
    <property type="entry name" value="NadA"/>
    <property type="match status" value="1"/>
</dbReference>
<protein>
    <recommendedName>
        <fullName evidence="3 10">Quinolinate synthase</fullName>
        <ecNumber evidence="3 10">2.5.1.72</ecNumber>
    </recommendedName>
</protein>
<dbReference type="Gene3D" id="3.40.50.10800">
    <property type="entry name" value="NadA-like"/>
    <property type="match status" value="3"/>
</dbReference>
<reference evidence="11" key="1">
    <citation type="journal article" date="2023" name="Int. J. Syst. Evol. Microbiol.">
        <title>&lt;i&gt;Holtiella tumoricola&lt;/i&gt; gen. nov. sp. nov., isolated from a human clinical sample.</title>
        <authorList>
            <person name="Allen-Vercoe E."/>
            <person name="Daigneault M.C."/>
            <person name="Vancuren S.J."/>
            <person name="Cochrane K."/>
            <person name="O'Neal L.L."/>
            <person name="Sankaranarayanan K."/>
            <person name="Lawson P.A."/>
        </authorList>
    </citation>
    <scope>NUCLEOTIDE SEQUENCE</scope>
    <source>
        <strain evidence="11">CC70A</strain>
    </source>
</reference>
<gene>
    <name evidence="11" type="primary">nadA</name>
    <name evidence="11" type="ORF">PBV87_12065</name>
</gene>
<dbReference type="SUPFAM" id="SSF142754">
    <property type="entry name" value="NadA-like"/>
    <property type="match status" value="1"/>
</dbReference>
<dbReference type="NCBIfam" id="TIGR00550">
    <property type="entry name" value="nadA"/>
    <property type="match status" value="1"/>
</dbReference>
<evidence type="ECO:0000256" key="2">
    <source>
        <dbReference type="ARBA" id="ARBA00005065"/>
    </source>
</evidence>
<dbReference type="RefSeq" id="WP_271012463.1">
    <property type="nucleotide sequence ID" value="NZ_JAQIFT010000046.1"/>
</dbReference>
<dbReference type="EC" id="2.5.1.72" evidence="3 10"/>
<evidence type="ECO:0000256" key="8">
    <source>
        <dbReference type="ARBA" id="ARBA00023004"/>
    </source>
</evidence>
<keyword evidence="7" id="KW-0479">Metal-binding</keyword>
<name>A0AA42DNE7_9FIRM</name>
<evidence type="ECO:0000313" key="11">
    <source>
        <dbReference type="EMBL" id="MDA3732220.1"/>
    </source>
</evidence>
<evidence type="ECO:0000256" key="9">
    <source>
        <dbReference type="ARBA" id="ARBA00023014"/>
    </source>
</evidence>
<keyword evidence="6 11" id="KW-0808">Transferase</keyword>
<dbReference type="PANTHER" id="PTHR30573">
    <property type="entry name" value="QUINOLINATE SYNTHETASE A"/>
    <property type="match status" value="1"/>
</dbReference>
<comment type="cofactor">
    <cofactor evidence="1">
        <name>[4Fe-4S] cluster</name>
        <dbReference type="ChEBI" id="CHEBI:49883"/>
    </cofactor>
</comment>
<keyword evidence="4" id="KW-0004">4Fe-4S</keyword>
<dbReference type="Proteomes" id="UP001169242">
    <property type="component" value="Unassembled WGS sequence"/>
</dbReference>
<keyword evidence="5" id="KW-0662">Pyridine nucleotide biosynthesis</keyword>
<dbReference type="InterPro" id="IPR003473">
    <property type="entry name" value="NadA"/>
</dbReference>
<accession>A0AA42DNE7</accession>
<comment type="caution">
    <text evidence="11">The sequence shown here is derived from an EMBL/GenBank/DDBJ whole genome shotgun (WGS) entry which is preliminary data.</text>
</comment>
<dbReference type="GO" id="GO:0005829">
    <property type="term" value="C:cytosol"/>
    <property type="evidence" value="ECO:0007669"/>
    <property type="project" value="TreeGrafter"/>
</dbReference>
<evidence type="ECO:0000256" key="5">
    <source>
        <dbReference type="ARBA" id="ARBA00022642"/>
    </source>
</evidence>
<dbReference type="EMBL" id="JAQIFT010000046">
    <property type="protein sequence ID" value="MDA3732220.1"/>
    <property type="molecule type" value="Genomic_DNA"/>
</dbReference>
<comment type="pathway">
    <text evidence="2">Cofactor biosynthesis; NAD(+) biosynthesis; quinolinate from iminoaspartate: step 1/1.</text>
</comment>
<dbReference type="GO" id="GO:0008987">
    <property type="term" value="F:quinolinate synthetase A activity"/>
    <property type="evidence" value="ECO:0007669"/>
    <property type="project" value="UniProtKB-UniRule"/>
</dbReference>
<keyword evidence="12" id="KW-1185">Reference proteome</keyword>
<evidence type="ECO:0000256" key="6">
    <source>
        <dbReference type="ARBA" id="ARBA00022679"/>
    </source>
</evidence>
<evidence type="ECO:0000256" key="4">
    <source>
        <dbReference type="ARBA" id="ARBA00022485"/>
    </source>
</evidence>
<evidence type="ECO:0000256" key="10">
    <source>
        <dbReference type="NCBIfam" id="TIGR00550"/>
    </source>
</evidence>
<sequence length="304" mass="34211">MKKQELIQAIQTLKKEKDAIILAHYYTDGDVQEIADYVGDSYYLSKIAKEAPQQLIVFCGVLFMGESAKILNPDKKVLMPDPKADCPMAHMVTLEEIKRVRAEHEDLAVVCYINSTAEIKALSDVCVTSANALKIVKNIEASKIFFIPDENLGSYVAQQVPEKEFIFNKGFCPIHKSMSKELVQEAKAQYPEAEILIHPECTPDVVALGDYVGSTSGIIEYATKSNKEEFIVCTEIGIEYALKQNNPHKVFRFVGEMKACASMKCVSLETLYETLKNEQYEITLDEDVMKKAEHALLEMHRLAQ</sequence>
<evidence type="ECO:0000256" key="7">
    <source>
        <dbReference type="ARBA" id="ARBA00022723"/>
    </source>
</evidence>
<evidence type="ECO:0000256" key="3">
    <source>
        <dbReference type="ARBA" id="ARBA00012669"/>
    </source>
</evidence>
<proteinExistence type="predicted"/>
<dbReference type="NCBIfam" id="NF006878">
    <property type="entry name" value="PRK09375.1-2"/>
    <property type="match status" value="1"/>
</dbReference>
<evidence type="ECO:0000313" key="12">
    <source>
        <dbReference type="Proteomes" id="UP001169242"/>
    </source>
</evidence>
<keyword evidence="9" id="KW-0411">Iron-sulfur</keyword>
<dbReference type="AlphaFoldDB" id="A0AA42DNE7"/>